<proteinExistence type="predicted"/>
<sequence length="47" mass="5422">MYIYIYMYIFLNGRPFVLLLLKLSKLNFGPYIGLVPCSPLNLILLGI</sequence>
<dbReference type="AlphaFoldDB" id="A0A1B0FQ99"/>
<protein>
    <submittedName>
        <fullName evidence="1">Uncharacterized protein</fullName>
    </submittedName>
</protein>
<reference evidence="1" key="1">
    <citation type="submission" date="2020-05" db="UniProtKB">
        <authorList>
            <consortium name="EnsemblMetazoa"/>
        </authorList>
    </citation>
    <scope>IDENTIFICATION</scope>
    <source>
        <strain evidence="1">Yale</strain>
    </source>
</reference>
<evidence type="ECO:0000313" key="2">
    <source>
        <dbReference type="Proteomes" id="UP000092444"/>
    </source>
</evidence>
<dbReference type="EnsemblMetazoa" id="GMOY006099-RA">
    <property type="protein sequence ID" value="GMOY006099-PA"/>
    <property type="gene ID" value="GMOY006099"/>
</dbReference>
<evidence type="ECO:0000313" key="1">
    <source>
        <dbReference type="EnsemblMetazoa" id="GMOY006099-PA"/>
    </source>
</evidence>
<keyword evidence="2" id="KW-1185">Reference proteome</keyword>
<accession>A0A1B0FQ99</accession>
<name>A0A1B0FQ99_GLOMM</name>
<dbReference type="VEuPathDB" id="VectorBase:GMOY006099"/>
<dbReference type="Proteomes" id="UP000092444">
    <property type="component" value="Unassembled WGS sequence"/>
</dbReference>
<dbReference type="EMBL" id="CCAG010002142">
    <property type="status" value="NOT_ANNOTATED_CDS"/>
    <property type="molecule type" value="Genomic_DNA"/>
</dbReference>
<organism evidence="1 2">
    <name type="scientific">Glossina morsitans morsitans</name>
    <name type="common">Savannah tsetse fly</name>
    <dbReference type="NCBI Taxonomy" id="37546"/>
    <lineage>
        <taxon>Eukaryota</taxon>
        <taxon>Metazoa</taxon>
        <taxon>Ecdysozoa</taxon>
        <taxon>Arthropoda</taxon>
        <taxon>Hexapoda</taxon>
        <taxon>Insecta</taxon>
        <taxon>Pterygota</taxon>
        <taxon>Neoptera</taxon>
        <taxon>Endopterygota</taxon>
        <taxon>Diptera</taxon>
        <taxon>Brachycera</taxon>
        <taxon>Muscomorpha</taxon>
        <taxon>Hippoboscoidea</taxon>
        <taxon>Glossinidae</taxon>
        <taxon>Glossina</taxon>
    </lineage>
</organism>